<evidence type="ECO:0000313" key="4">
    <source>
        <dbReference type="EMBL" id="PQJ12911.1"/>
    </source>
</evidence>
<name>A0A2S7T209_9BACT</name>
<comment type="caution">
    <text evidence="4">The sequence shown here is derived from an EMBL/GenBank/DDBJ whole genome shotgun (WGS) entry which is preliminary data.</text>
</comment>
<dbReference type="SUPFAM" id="SSF51261">
    <property type="entry name" value="Duplicated hybrid motif"/>
    <property type="match status" value="1"/>
</dbReference>
<keyword evidence="1 2" id="KW-0732">Signal</keyword>
<dbReference type="PANTHER" id="PTHR21666">
    <property type="entry name" value="PEPTIDASE-RELATED"/>
    <property type="match status" value="1"/>
</dbReference>
<dbReference type="InterPro" id="IPR011055">
    <property type="entry name" value="Dup_hybrid_motif"/>
</dbReference>
<dbReference type="AlphaFoldDB" id="A0A2S7T209"/>
<dbReference type="PANTHER" id="PTHR21666:SF289">
    <property type="entry name" value="L-ALA--D-GLU ENDOPEPTIDASE"/>
    <property type="match status" value="1"/>
</dbReference>
<dbReference type="InterPro" id="IPR016047">
    <property type="entry name" value="M23ase_b-sheet_dom"/>
</dbReference>
<protein>
    <recommendedName>
        <fullName evidence="3">M23ase beta-sheet core domain-containing protein</fullName>
    </recommendedName>
</protein>
<feature type="chain" id="PRO_5015770451" description="M23ase beta-sheet core domain-containing protein" evidence="2">
    <location>
        <begin position="21"/>
        <end position="574"/>
    </location>
</feature>
<sequence length="574" mass="64559">MNIFKTISPILLLLPSFAIAQKSGAVNKPDYPQDYFRNPLDIPIFLAGNFGECRPGHFHSGIDIKTKGEENEPVHAAGDGYVSRIKMEKGGFGHGLYITHPNGYTTLYAHLNNFSPAIQKYVKDKQYEKQRWDVDLQLTPSQFPVKKGDQIAWSGNTGASTAPHLHFEIRNSKTEHPLNPELFGLTIVDNIAPIIREIAIDTGNIYESTPLFIKVTNNNIVARPVKGLLDTFTGPLPGMIGIGINADDFMNGSDNSLTFYTAKLYMDDKLQVQVTLDDIGYDETRYINAYADYRTKELYKKWVQSLFQLPGNQLNGIFSNLNGSKGRLDISDGKAHKIEIVLADDRNNETRVPFYIRSTRPTAAQSVNTAGTLFAVNKVNSYKDNDISFTLDERQLYDDIHFVLNRKSGDGLSDKFAIHYSYVPLHHNFDLMIKPNKLIPFALRSKVVLMYTDGKDEDGRAAKTDDNGWYKAAVRNFGTYWLAIDTVPPVIKSAQKEGAIMSKAKQILFTVKDATTSVKTFNGYIDDKWVCVEQHGSAFFYKFDEHCSKGKHTFVLKADDENGNSSSYKLTFTR</sequence>
<dbReference type="GO" id="GO:0004222">
    <property type="term" value="F:metalloendopeptidase activity"/>
    <property type="evidence" value="ECO:0007669"/>
    <property type="project" value="TreeGrafter"/>
</dbReference>
<evidence type="ECO:0000313" key="5">
    <source>
        <dbReference type="Proteomes" id="UP000239872"/>
    </source>
</evidence>
<dbReference type="OrthoDB" id="9810477at2"/>
<dbReference type="CDD" id="cd12797">
    <property type="entry name" value="M23_peptidase"/>
    <property type="match status" value="1"/>
</dbReference>
<reference evidence="4 5" key="1">
    <citation type="submission" date="2018-01" db="EMBL/GenBank/DDBJ databases">
        <title>A novel member of the phylum Bacteroidetes isolated from glacier ice.</title>
        <authorList>
            <person name="Liu Q."/>
            <person name="Xin Y.-H."/>
        </authorList>
    </citation>
    <scope>NUCLEOTIDE SEQUENCE [LARGE SCALE GENOMIC DNA]</scope>
    <source>
        <strain evidence="4 5">RB1R16</strain>
    </source>
</reference>
<proteinExistence type="predicted"/>
<evidence type="ECO:0000259" key="3">
    <source>
        <dbReference type="Pfam" id="PF01551"/>
    </source>
</evidence>
<dbReference type="InterPro" id="IPR050570">
    <property type="entry name" value="Cell_wall_metabolism_enzyme"/>
</dbReference>
<feature type="signal peptide" evidence="2">
    <location>
        <begin position="1"/>
        <end position="20"/>
    </location>
</feature>
<dbReference type="EMBL" id="PPSL01000001">
    <property type="protein sequence ID" value="PQJ12911.1"/>
    <property type="molecule type" value="Genomic_DNA"/>
</dbReference>
<dbReference type="Gene3D" id="2.70.70.10">
    <property type="entry name" value="Glucose Permease (Domain IIA)"/>
    <property type="match status" value="1"/>
</dbReference>
<dbReference type="Proteomes" id="UP000239872">
    <property type="component" value="Unassembled WGS sequence"/>
</dbReference>
<keyword evidence="5" id="KW-1185">Reference proteome</keyword>
<evidence type="ECO:0000256" key="1">
    <source>
        <dbReference type="ARBA" id="ARBA00022729"/>
    </source>
</evidence>
<feature type="domain" description="M23ase beta-sheet core" evidence="3">
    <location>
        <begin position="144"/>
        <end position="180"/>
    </location>
</feature>
<organism evidence="4 5">
    <name type="scientific">Flavipsychrobacter stenotrophus</name>
    <dbReference type="NCBI Taxonomy" id="2077091"/>
    <lineage>
        <taxon>Bacteria</taxon>
        <taxon>Pseudomonadati</taxon>
        <taxon>Bacteroidota</taxon>
        <taxon>Chitinophagia</taxon>
        <taxon>Chitinophagales</taxon>
        <taxon>Chitinophagaceae</taxon>
        <taxon>Flavipsychrobacter</taxon>
    </lineage>
</organism>
<evidence type="ECO:0000256" key="2">
    <source>
        <dbReference type="SAM" id="SignalP"/>
    </source>
</evidence>
<dbReference type="RefSeq" id="WP_105037795.1">
    <property type="nucleotide sequence ID" value="NZ_PPSL01000001.1"/>
</dbReference>
<gene>
    <name evidence="4" type="ORF">CJD36_003965</name>
</gene>
<feature type="domain" description="M23ase beta-sheet core" evidence="3">
    <location>
        <begin position="58"/>
        <end position="126"/>
    </location>
</feature>
<dbReference type="Pfam" id="PF01551">
    <property type="entry name" value="Peptidase_M23"/>
    <property type="match status" value="2"/>
</dbReference>
<accession>A0A2S7T209</accession>